<evidence type="ECO:0000313" key="1">
    <source>
        <dbReference type="EMBL" id="GAA1750856.1"/>
    </source>
</evidence>
<dbReference type="Proteomes" id="UP001501204">
    <property type="component" value="Unassembled WGS sequence"/>
</dbReference>
<comment type="caution">
    <text evidence="1">The sequence shown here is derived from an EMBL/GenBank/DDBJ whole genome shotgun (WGS) entry which is preliminary data.</text>
</comment>
<dbReference type="RefSeq" id="WP_344119890.1">
    <property type="nucleotide sequence ID" value="NZ_BAAAOA010000009.1"/>
</dbReference>
<proteinExistence type="predicted"/>
<keyword evidence="2" id="KW-1185">Reference proteome</keyword>
<name>A0ABN2K8Z2_9MICC</name>
<organism evidence="1 2">
    <name type="scientific">Kocuria aegyptia</name>
    <dbReference type="NCBI Taxonomy" id="330943"/>
    <lineage>
        <taxon>Bacteria</taxon>
        <taxon>Bacillati</taxon>
        <taxon>Actinomycetota</taxon>
        <taxon>Actinomycetes</taxon>
        <taxon>Micrococcales</taxon>
        <taxon>Micrococcaceae</taxon>
        <taxon>Kocuria</taxon>
    </lineage>
</organism>
<dbReference type="NCBIfam" id="NF038403">
    <property type="entry name" value="perm_prefix_1"/>
    <property type="match status" value="1"/>
</dbReference>
<protein>
    <submittedName>
        <fullName evidence="1">Uncharacterized protein</fullName>
    </submittedName>
</protein>
<gene>
    <name evidence="1" type="ORF">GCM10009767_07180</name>
</gene>
<reference evidence="1 2" key="1">
    <citation type="journal article" date="2019" name="Int. J. Syst. Evol. Microbiol.">
        <title>The Global Catalogue of Microorganisms (GCM) 10K type strain sequencing project: providing services to taxonomists for standard genome sequencing and annotation.</title>
        <authorList>
            <consortium name="The Broad Institute Genomics Platform"/>
            <consortium name="The Broad Institute Genome Sequencing Center for Infectious Disease"/>
            <person name="Wu L."/>
            <person name="Ma J."/>
        </authorList>
    </citation>
    <scope>NUCLEOTIDE SEQUENCE [LARGE SCALE GENOMIC DNA]</scope>
    <source>
        <strain evidence="1 2">JCM 14735</strain>
    </source>
</reference>
<dbReference type="InterPro" id="IPR047928">
    <property type="entry name" value="Perm_prefix_1"/>
</dbReference>
<dbReference type="Pfam" id="PF22564">
    <property type="entry name" value="HAAS"/>
    <property type="match status" value="1"/>
</dbReference>
<dbReference type="EMBL" id="BAAAOA010000009">
    <property type="protein sequence ID" value="GAA1750856.1"/>
    <property type="molecule type" value="Genomic_DNA"/>
</dbReference>
<sequence>MPFTAATPSLTDAYLHEVVRRLPSKSRTGVAHELRGTLADMVEDGMSRGLSAEEAEHGALEELGDPARLAESYSPGPHHLIGPAHYHDFLE</sequence>
<accession>A0ABN2K8Z2</accession>
<evidence type="ECO:0000313" key="2">
    <source>
        <dbReference type="Proteomes" id="UP001501204"/>
    </source>
</evidence>